<protein>
    <submittedName>
        <fullName evidence="1">Uncharacterized protein</fullName>
    </submittedName>
</protein>
<organism evidence="1 2">
    <name type="scientific">Dendrolimus kikuchii</name>
    <dbReference type="NCBI Taxonomy" id="765133"/>
    <lineage>
        <taxon>Eukaryota</taxon>
        <taxon>Metazoa</taxon>
        <taxon>Ecdysozoa</taxon>
        <taxon>Arthropoda</taxon>
        <taxon>Hexapoda</taxon>
        <taxon>Insecta</taxon>
        <taxon>Pterygota</taxon>
        <taxon>Neoptera</taxon>
        <taxon>Endopterygota</taxon>
        <taxon>Lepidoptera</taxon>
        <taxon>Glossata</taxon>
        <taxon>Ditrysia</taxon>
        <taxon>Bombycoidea</taxon>
        <taxon>Lasiocampidae</taxon>
        <taxon>Dendrolimus</taxon>
    </lineage>
</organism>
<name>A0ACC1CYH6_9NEOP</name>
<gene>
    <name evidence="1" type="ORF">K1T71_007577</name>
</gene>
<comment type="caution">
    <text evidence="1">The sequence shown here is derived from an EMBL/GenBank/DDBJ whole genome shotgun (WGS) entry which is preliminary data.</text>
</comment>
<sequence length="317" mass="36183">MFLSSPGFTPRWNNVRKTPGSPYCQCWSKISAPRLWRQMSACSCGEDHDVHEWKWDNPITTGSTWVVLSDDQKQVTFHPYYSSGTATVRGDTPMLLNHHYYWEIKMLTDTYGTDIMVGLGTNKVNISGSQFEFTSLLGQDEESYGLSYLGKVRHNAAVVKRTHGFCRGTIIGVKVDLWAGTLEFFINRKSQGISSHNLRRHQALYPMISSTAAQSSMRLIYSASWKASLLVDAARILGATVTEERKPRIPPGLWNTLKSQFWMTLPTHIIDDNEEDHEEIQSDIRDDNVLSEVMPSQYANGFYIDNVERDYRIVVRE</sequence>
<accession>A0ACC1CYH6</accession>
<proteinExistence type="predicted"/>
<reference evidence="1 2" key="1">
    <citation type="journal article" date="2021" name="Front. Genet.">
        <title>Chromosome-Level Genome Assembly Reveals Significant Gene Expansion in the Toll and IMD Signaling Pathways of Dendrolimus kikuchii.</title>
        <authorList>
            <person name="Zhou J."/>
            <person name="Wu P."/>
            <person name="Xiong Z."/>
            <person name="Liu N."/>
            <person name="Zhao N."/>
            <person name="Ji M."/>
            <person name="Qiu Y."/>
            <person name="Yang B."/>
        </authorList>
    </citation>
    <scope>NUCLEOTIDE SEQUENCE [LARGE SCALE GENOMIC DNA]</scope>
    <source>
        <strain evidence="1">Ann1</strain>
    </source>
</reference>
<evidence type="ECO:0000313" key="2">
    <source>
        <dbReference type="Proteomes" id="UP000824533"/>
    </source>
</evidence>
<keyword evidence="2" id="KW-1185">Reference proteome</keyword>
<dbReference type="EMBL" id="CM034399">
    <property type="protein sequence ID" value="KAJ0176398.1"/>
    <property type="molecule type" value="Genomic_DNA"/>
</dbReference>
<dbReference type="Proteomes" id="UP000824533">
    <property type="component" value="Linkage Group LG13"/>
</dbReference>
<evidence type="ECO:0000313" key="1">
    <source>
        <dbReference type="EMBL" id="KAJ0176398.1"/>
    </source>
</evidence>